<dbReference type="Proteomes" id="UP000009175">
    <property type="component" value="Chromosome"/>
</dbReference>
<reference evidence="2 3" key="1">
    <citation type="submission" date="2006-12" db="EMBL/GenBank/DDBJ databases">
        <title>Complete sequence of Shewanella amazonensis SB2B.</title>
        <authorList>
            <consortium name="US DOE Joint Genome Institute"/>
            <person name="Copeland A."/>
            <person name="Lucas S."/>
            <person name="Lapidus A."/>
            <person name="Barry K."/>
            <person name="Detter J.C."/>
            <person name="Glavina del Rio T."/>
            <person name="Hammon N."/>
            <person name="Israni S."/>
            <person name="Dalin E."/>
            <person name="Tice H."/>
            <person name="Pitluck S."/>
            <person name="Munk A.C."/>
            <person name="Brettin T."/>
            <person name="Bruce D."/>
            <person name="Han C."/>
            <person name="Tapia R."/>
            <person name="Gilna P."/>
            <person name="Schmutz J."/>
            <person name="Larimer F."/>
            <person name="Land M."/>
            <person name="Hauser L."/>
            <person name="Kyrpides N."/>
            <person name="Mikhailova N."/>
            <person name="Fredrickson J."/>
            <person name="Richardson P."/>
        </authorList>
    </citation>
    <scope>NUCLEOTIDE SEQUENCE [LARGE SCALE GENOMIC DNA]</scope>
    <source>
        <strain evidence="3">ATCC BAA-1098 / SB2B</strain>
    </source>
</reference>
<proteinExistence type="predicted"/>
<dbReference type="eggNOG" id="ENOG5033HTS">
    <property type="taxonomic scope" value="Bacteria"/>
</dbReference>
<evidence type="ECO:0000313" key="3">
    <source>
        <dbReference type="Proteomes" id="UP000009175"/>
    </source>
</evidence>
<protein>
    <recommendedName>
        <fullName evidence="4">Inner membrane protein</fullName>
    </recommendedName>
</protein>
<dbReference type="EMBL" id="CP000507">
    <property type="protein sequence ID" value="ABL99110.1"/>
    <property type="molecule type" value="Genomic_DNA"/>
</dbReference>
<dbReference type="HOGENOM" id="CLU_150687_0_0_6"/>
<dbReference type="RefSeq" id="WP_011759020.1">
    <property type="nucleotide sequence ID" value="NC_008700.1"/>
</dbReference>
<feature type="transmembrane region" description="Helical" evidence="1">
    <location>
        <begin position="68"/>
        <end position="86"/>
    </location>
</feature>
<feature type="transmembrane region" description="Helical" evidence="1">
    <location>
        <begin position="92"/>
        <end position="109"/>
    </location>
</feature>
<name>A1S404_SHEAM</name>
<organism evidence="2 3">
    <name type="scientific">Shewanella amazonensis (strain ATCC BAA-1098 / SB2B)</name>
    <dbReference type="NCBI Taxonomy" id="326297"/>
    <lineage>
        <taxon>Bacteria</taxon>
        <taxon>Pseudomonadati</taxon>
        <taxon>Pseudomonadota</taxon>
        <taxon>Gammaproteobacteria</taxon>
        <taxon>Alteromonadales</taxon>
        <taxon>Shewanellaceae</taxon>
        <taxon>Shewanella</taxon>
    </lineage>
</organism>
<evidence type="ECO:0000256" key="1">
    <source>
        <dbReference type="SAM" id="Phobius"/>
    </source>
</evidence>
<sequence>MLKKPLYESLPYLCMLCATATLLWQQNTLALAAGLLLFFVGARVYILRSDNRRTDPARKRKKGGLPKGLYELLPFACLALSFVLLAQPGSAWLIFPALMLLAYGLYVLASRSSYRDHQLPSQGRF</sequence>
<dbReference type="OrthoDB" id="6227426at2"/>
<dbReference type="AlphaFoldDB" id="A1S404"/>
<keyword evidence="3" id="KW-1185">Reference proteome</keyword>
<dbReference type="KEGG" id="saz:Sama_0903"/>
<gene>
    <name evidence="2" type="ordered locus">Sama_0903</name>
</gene>
<accession>A1S404</accession>
<keyword evidence="1" id="KW-0812">Transmembrane</keyword>
<feature type="transmembrane region" description="Helical" evidence="1">
    <location>
        <begin position="30"/>
        <end position="47"/>
    </location>
</feature>
<keyword evidence="1" id="KW-0472">Membrane</keyword>
<keyword evidence="1" id="KW-1133">Transmembrane helix</keyword>
<evidence type="ECO:0008006" key="4">
    <source>
        <dbReference type="Google" id="ProtNLM"/>
    </source>
</evidence>
<evidence type="ECO:0000313" key="2">
    <source>
        <dbReference type="EMBL" id="ABL99110.1"/>
    </source>
</evidence>